<comment type="caution">
    <text evidence="1">The sequence shown here is derived from an EMBL/GenBank/DDBJ whole genome shotgun (WGS) entry which is preliminary data.</text>
</comment>
<evidence type="ECO:0000313" key="1">
    <source>
        <dbReference type="EMBL" id="RDB75607.1"/>
    </source>
</evidence>
<dbReference type="EMBL" id="PPTX01000027">
    <property type="protein sequence ID" value="RDB75607.1"/>
    <property type="molecule type" value="Genomic_DNA"/>
</dbReference>
<evidence type="ECO:0000313" key="3">
    <source>
        <dbReference type="Proteomes" id="UP000253752"/>
    </source>
</evidence>
<dbReference type="RefSeq" id="WP_021409100.1">
    <property type="nucleotide sequence ID" value="NZ_CABMOO010000023.1"/>
</dbReference>
<accession>A0A369MQU7</accession>
<dbReference type="Proteomes" id="UP000253752">
    <property type="component" value="Unassembled WGS sequence"/>
</dbReference>
<dbReference type="EMBL" id="PPUQ01000024">
    <property type="protein sequence ID" value="RDC35050.1"/>
    <property type="molecule type" value="Genomic_DNA"/>
</dbReference>
<gene>
    <name evidence="2" type="ORF">C1853_13170</name>
    <name evidence="1" type="ORF">C1872_13805</name>
</gene>
<organism evidence="1 3">
    <name type="scientific">Eggerthella lenta</name>
    <name type="common">Eubacterium lentum</name>
    <dbReference type="NCBI Taxonomy" id="84112"/>
    <lineage>
        <taxon>Bacteria</taxon>
        <taxon>Bacillati</taxon>
        <taxon>Actinomycetota</taxon>
        <taxon>Coriobacteriia</taxon>
        <taxon>Eggerthellales</taxon>
        <taxon>Eggerthellaceae</taxon>
        <taxon>Eggerthella</taxon>
    </lineage>
</organism>
<reference evidence="3 4" key="1">
    <citation type="journal article" date="2018" name="Elife">
        <title>Discovery and characterization of a prevalent human gut bacterial enzyme sufficient for the inactivation of a family of plant toxins.</title>
        <authorList>
            <person name="Koppel N."/>
            <person name="Bisanz J.E."/>
            <person name="Pandelia M.E."/>
            <person name="Turnbaugh P.J."/>
            <person name="Balskus E.P."/>
        </authorList>
    </citation>
    <scope>NUCLEOTIDE SEQUENCE [LARGE SCALE GENOMIC DNA]</scope>
    <source>
        <strain evidence="2 4">16A</strain>
        <strain evidence="1 3">MR1 #12</strain>
    </source>
</reference>
<dbReference type="Proteomes" id="UP000253915">
    <property type="component" value="Unassembled WGS sequence"/>
</dbReference>
<protein>
    <submittedName>
        <fullName evidence="1">Uncharacterized protein</fullName>
    </submittedName>
</protein>
<evidence type="ECO:0000313" key="2">
    <source>
        <dbReference type="EMBL" id="RDC35050.1"/>
    </source>
</evidence>
<dbReference type="AlphaFoldDB" id="A0A369MQU7"/>
<proteinExistence type="predicted"/>
<sequence>MPRSKGYKKQEALDGGYLNVRLSADLSAKLDRDCADYARRAGKPDASRVRGSYVRELISAGLQGAADADLESASRAMKSVAWELEAASIGASLAPTAKALQGWSDRLMEASLMLDRAAGER</sequence>
<name>A0A369MQU7_EGGLN</name>
<evidence type="ECO:0000313" key="4">
    <source>
        <dbReference type="Proteomes" id="UP000253915"/>
    </source>
</evidence>